<evidence type="ECO:0000313" key="2">
    <source>
        <dbReference type="Proteomes" id="UP001497744"/>
    </source>
</evidence>
<comment type="caution">
    <text evidence="1">The sequence shown here is derived from an EMBL/GenBank/DDBJ whole genome shotgun (WGS) entry which is preliminary data.</text>
</comment>
<name>A0AAV4LTW3_BABCB</name>
<protein>
    <submittedName>
        <fullName evidence="1">ABC transporter permease</fullName>
    </submittedName>
</protein>
<dbReference type="AlphaFoldDB" id="A0AAV4LTW3"/>
<proteinExistence type="predicted"/>
<organism evidence="1 2">
    <name type="scientific">Babesia caballi</name>
    <dbReference type="NCBI Taxonomy" id="5871"/>
    <lineage>
        <taxon>Eukaryota</taxon>
        <taxon>Sar</taxon>
        <taxon>Alveolata</taxon>
        <taxon>Apicomplexa</taxon>
        <taxon>Aconoidasida</taxon>
        <taxon>Piroplasmida</taxon>
        <taxon>Babesiidae</taxon>
        <taxon>Babesia</taxon>
    </lineage>
</organism>
<dbReference type="RefSeq" id="XP_067715281.1">
    <property type="nucleotide sequence ID" value="XM_067859180.1"/>
</dbReference>
<dbReference type="EMBL" id="BPLF01000002">
    <property type="protein sequence ID" value="GIX63212.1"/>
    <property type="molecule type" value="Genomic_DNA"/>
</dbReference>
<keyword evidence="2" id="KW-1185">Reference proteome</keyword>
<reference evidence="1 2" key="1">
    <citation type="submission" date="2021-06" db="EMBL/GenBank/DDBJ databases">
        <title>Genome sequence of Babesia caballi.</title>
        <authorList>
            <person name="Yamagishi J."/>
            <person name="Kidaka T."/>
            <person name="Ochi A."/>
        </authorList>
    </citation>
    <scope>NUCLEOTIDE SEQUENCE [LARGE SCALE GENOMIC DNA]</scope>
    <source>
        <strain evidence="1">USDA-D6B2</strain>
    </source>
</reference>
<dbReference type="Proteomes" id="UP001497744">
    <property type="component" value="Unassembled WGS sequence"/>
</dbReference>
<accession>A0AAV4LTW3</accession>
<dbReference type="GeneID" id="94194693"/>
<evidence type="ECO:0000313" key="1">
    <source>
        <dbReference type="EMBL" id="GIX63212.1"/>
    </source>
</evidence>
<sequence length="134" mass="14446">MPIPTPLPTASVTVTICALLVQKAKLELQGVGVVGECVEERRTGGRLVDGTGRTNDSLKAFVKFIEKIGVGRLCGGDGGELIKASKRVYNVGTRLRTKMVCRVSLTNHESFEILPPTFAIKRLRSPVAMLTLPV</sequence>
<gene>
    <name evidence="1" type="ORF">BcabD6B2_26470</name>
</gene>